<keyword evidence="6" id="KW-1185">Reference proteome</keyword>
<dbReference type="PANTHER" id="PTHR26379:SF466">
    <property type="entry name" value="BTB_POZ AND MATH DOMAIN-CONTAINING PROTEIN 4"/>
    <property type="match status" value="1"/>
</dbReference>
<dbReference type="Proteomes" id="UP001318860">
    <property type="component" value="Unassembled WGS sequence"/>
</dbReference>
<evidence type="ECO:0000259" key="4">
    <source>
        <dbReference type="PROSITE" id="PS50144"/>
    </source>
</evidence>
<dbReference type="InterPro" id="IPR045005">
    <property type="entry name" value="BPM1-6"/>
</dbReference>
<comment type="caution">
    <text evidence="5">The sequence shown here is derived from an EMBL/GenBank/DDBJ whole genome shotgun (WGS) entry which is preliminary data.</text>
</comment>
<dbReference type="EMBL" id="JABTTQ020000010">
    <property type="protein sequence ID" value="KAK6148550.1"/>
    <property type="molecule type" value="Genomic_DNA"/>
</dbReference>
<dbReference type="Gene3D" id="2.60.210.10">
    <property type="entry name" value="Apoptosis, Tumor Necrosis Factor Receptor Associated Protein 2, Chain A"/>
    <property type="match status" value="1"/>
</dbReference>
<name>A0ABR0WMZ0_REHGL</name>
<comment type="similarity">
    <text evidence="2">Belongs to the Tdpoz family.</text>
</comment>
<dbReference type="InterPro" id="IPR000210">
    <property type="entry name" value="BTB/POZ_dom"/>
</dbReference>
<evidence type="ECO:0000256" key="1">
    <source>
        <dbReference type="ARBA" id="ARBA00004906"/>
    </source>
</evidence>
<dbReference type="Gene3D" id="1.25.40.420">
    <property type="match status" value="1"/>
</dbReference>
<protein>
    <recommendedName>
        <fullName evidence="7">BTB/POZ and MATH domain-containing protein</fullName>
    </recommendedName>
</protein>
<organism evidence="5 6">
    <name type="scientific">Rehmannia glutinosa</name>
    <name type="common">Chinese foxglove</name>
    <dbReference type="NCBI Taxonomy" id="99300"/>
    <lineage>
        <taxon>Eukaryota</taxon>
        <taxon>Viridiplantae</taxon>
        <taxon>Streptophyta</taxon>
        <taxon>Embryophyta</taxon>
        <taxon>Tracheophyta</taxon>
        <taxon>Spermatophyta</taxon>
        <taxon>Magnoliopsida</taxon>
        <taxon>eudicotyledons</taxon>
        <taxon>Gunneridae</taxon>
        <taxon>Pentapetalae</taxon>
        <taxon>asterids</taxon>
        <taxon>lamiids</taxon>
        <taxon>Lamiales</taxon>
        <taxon>Orobanchaceae</taxon>
        <taxon>Rehmannieae</taxon>
        <taxon>Rehmannia</taxon>
    </lineage>
</organism>
<dbReference type="InterPro" id="IPR002083">
    <property type="entry name" value="MATH/TRAF_dom"/>
</dbReference>
<dbReference type="SUPFAM" id="SSF49599">
    <property type="entry name" value="TRAF domain-like"/>
    <property type="match status" value="1"/>
</dbReference>
<dbReference type="Pfam" id="PF24570">
    <property type="entry name" value="BACK_BPM_SPOP"/>
    <property type="match status" value="1"/>
</dbReference>
<reference evidence="5 6" key="1">
    <citation type="journal article" date="2021" name="Comput. Struct. Biotechnol. J.">
        <title>De novo genome assembly of the potent medicinal plant Rehmannia glutinosa using nanopore technology.</title>
        <authorList>
            <person name="Ma L."/>
            <person name="Dong C."/>
            <person name="Song C."/>
            <person name="Wang X."/>
            <person name="Zheng X."/>
            <person name="Niu Y."/>
            <person name="Chen S."/>
            <person name="Feng W."/>
        </authorList>
    </citation>
    <scope>NUCLEOTIDE SEQUENCE [LARGE SCALE GENOMIC DNA]</scope>
    <source>
        <strain evidence="5">DH-2019</strain>
    </source>
</reference>
<evidence type="ECO:0008006" key="7">
    <source>
        <dbReference type="Google" id="ProtNLM"/>
    </source>
</evidence>
<comment type="pathway">
    <text evidence="1">Protein modification; protein ubiquitination.</text>
</comment>
<dbReference type="InterPro" id="IPR056423">
    <property type="entry name" value="BACK_BPM_SPOP"/>
</dbReference>
<evidence type="ECO:0000259" key="3">
    <source>
        <dbReference type="PROSITE" id="PS50097"/>
    </source>
</evidence>
<feature type="domain" description="BTB" evidence="3">
    <location>
        <begin position="182"/>
        <end position="246"/>
    </location>
</feature>
<dbReference type="PROSITE" id="PS50144">
    <property type="entry name" value="MATH"/>
    <property type="match status" value="1"/>
</dbReference>
<dbReference type="InterPro" id="IPR008974">
    <property type="entry name" value="TRAF-like"/>
</dbReference>
<dbReference type="Pfam" id="PF22486">
    <property type="entry name" value="MATH_2"/>
    <property type="match status" value="1"/>
</dbReference>
<evidence type="ECO:0000313" key="6">
    <source>
        <dbReference type="Proteomes" id="UP001318860"/>
    </source>
</evidence>
<dbReference type="CDD" id="cd00121">
    <property type="entry name" value="MATH"/>
    <property type="match status" value="1"/>
</dbReference>
<dbReference type="SMART" id="SM00225">
    <property type="entry name" value="BTB"/>
    <property type="match status" value="1"/>
</dbReference>
<evidence type="ECO:0000256" key="2">
    <source>
        <dbReference type="ARBA" id="ARBA00010846"/>
    </source>
</evidence>
<gene>
    <name evidence="5" type="ORF">DH2020_019462</name>
</gene>
<accession>A0ABR0WMZ0</accession>
<dbReference type="SUPFAM" id="SSF54695">
    <property type="entry name" value="POZ domain"/>
    <property type="match status" value="1"/>
</dbReference>
<dbReference type="InterPro" id="IPR011333">
    <property type="entry name" value="SKP1/BTB/POZ_sf"/>
</dbReference>
<dbReference type="PANTHER" id="PTHR26379">
    <property type="entry name" value="BTB/POZ AND MATH DOMAIN-CONTAINING PROTEIN 1"/>
    <property type="match status" value="1"/>
</dbReference>
<evidence type="ECO:0000313" key="5">
    <source>
        <dbReference type="EMBL" id="KAK6148550.1"/>
    </source>
</evidence>
<dbReference type="Pfam" id="PF00651">
    <property type="entry name" value="BTB"/>
    <property type="match status" value="1"/>
</dbReference>
<dbReference type="Gene3D" id="3.30.710.10">
    <property type="entry name" value="Potassium Channel Kv1.1, Chain A"/>
    <property type="match status" value="1"/>
</dbReference>
<feature type="domain" description="MATH" evidence="4">
    <location>
        <begin position="10"/>
        <end position="146"/>
    </location>
</feature>
<sequence length="358" mass="40751">MEDKVGKTEKGSHLWVVKNYSMLRKQIGVGKSIESEEFSAGGHRWMIVFYPNAKDIDAYHAGYVSLYIVLKSESSVHLQILHEIYVLEHSDDGHEFGFSLFKIDEGIPCLSRGQLCGICCFMKQEFLESPSTGFLRDDCLKIRCTIGVLTSHNHNQPLIIIENQPHGDETDFSNVLDSKKGADVFFRVEKERLCAHKWMLAARSPVFRSLLSGCNKPQEFIITNMESRIFKAMLWFIYKGNLLEEDEQTFDAHGPCVFESFWGKMLAAANRFGLKSLRKVCESRIWESMSLETVAYTLHLADIYGATQLKSACLKFAVKNQADLRHLVGYNYLSINSPSLLSELLKNIINIDKKSNKV</sequence>
<proteinExistence type="inferred from homology"/>
<dbReference type="PROSITE" id="PS50097">
    <property type="entry name" value="BTB"/>
    <property type="match status" value="1"/>
</dbReference>